<feature type="transmembrane region" description="Helical" evidence="4">
    <location>
        <begin position="450"/>
        <end position="471"/>
    </location>
</feature>
<keyword evidence="4" id="KW-0472">Membrane</keyword>
<feature type="region of interest" description="Disordered" evidence="3">
    <location>
        <begin position="1"/>
        <end position="85"/>
    </location>
</feature>
<comment type="subcellular location">
    <subcellularLocation>
        <location evidence="1">Membrane</location>
        <topology evidence="1">Multi-pass membrane protein</topology>
    </subcellularLocation>
</comment>
<evidence type="ECO:0000256" key="4">
    <source>
        <dbReference type="SAM" id="Phobius"/>
    </source>
</evidence>
<dbReference type="Gene3D" id="1.20.1250.20">
    <property type="entry name" value="MFS general substrate transporter like domains"/>
    <property type="match status" value="2"/>
</dbReference>
<name>A0ABR4ERR6_9PEZI</name>
<dbReference type="SUPFAM" id="SSF103473">
    <property type="entry name" value="MFS general substrate transporter"/>
    <property type="match status" value="1"/>
</dbReference>
<gene>
    <name evidence="6" type="ORF">FJTKL_08364</name>
</gene>
<evidence type="ECO:0000259" key="5">
    <source>
        <dbReference type="PROSITE" id="PS50850"/>
    </source>
</evidence>
<evidence type="ECO:0000313" key="7">
    <source>
        <dbReference type="Proteomes" id="UP001600888"/>
    </source>
</evidence>
<feature type="transmembrane region" description="Helical" evidence="4">
    <location>
        <begin position="133"/>
        <end position="155"/>
    </location>
</feature>
<feature type="transmembrane region" description="Helical" evidence="4">
    <location>
        <begin position="292"/>
        <end position="316"/>
    </location>
</feature>
<evidence type="ECO:0000313" key="6">
    <source>
        <dbReference type="EMBL" id="KAL2285129.1"/>
    </source>
</evidence>
<dbReference type="PROSITE" id="PS50850">
    <property type="entry name" value="MFS"/>
    <property type="match status" value="1"/>
</dbReference>
<feature type="compositionally biased region" description="Low complexity" evidence="3">
    <location>
        <begin position="23"/>
        <end position="55"/>
    </location>
</feature>
<dbReference type="InterPro" id="IPR011701">
    <property type="entry name" value="MFS"/>
</dbReference>
<dbReference type="CDD" id="cd17352">
    <property type="entry name" value="MFS_MCT_SLC16"/>
    <property type="match status" value="1"/>
</dbReference>
<evidence type="ECO:0000256" key="3">
    <source>
        <dbReference type="SAM" id="MobiDB-lite"/>
    </source>
</evidence>
<protein>
    <recommendedName>
        <fullName evidence="5">Major facilitator superfamily (MFS) profile domain-containing protein</fullName>
    </recommendedName>
</protein>
<keyword evidence="4" id="KW-0812">Transmembrane</keyword>
<reference evidence="6 7" key="1">
    <citation type="submission" date="2024-03" db="EMBL/GenBank/DDBJ databases">
        <title>A high-quality draft genome sequence of Diaporthe vaccinii, a causative agent of upright dieback and viscid rot disease in cranberry plants.</title>
        <authorList>
            <person name="Sarrasin M."/>
            <person name="Lang B.F."/>
            <person name="Burger G."/>
        </authorList>
    </citation>
    <scope>NUCLEOTIDE SEQUENCE [LARGE SCALE GENOMIC DNA]</scope>
    <source>
        <strain evidence="6 7">IS7</strain>
    </source>
</reference>
<comment type="caution">
    <text evidence="6">The sequence shown here is derived from an EMBL/GenBank/DDBJ whole genome shotgun (WGS) entry which is preliminary data.</text>
</comment>
<keyword evidence="4" id="KW-1133">Transmembrane helix</keyword>
<dbReference type="Pfam" id="PF07690">
    <property type="entry name" value="MFS_1"/>
    <property type="match status" value="1"/>
</dbReference>
<feature type="domain" description="Major facilitator superfamily (MFS) profile" evidence="5">
    <location>
        <begin position="91"/>
        <end position="475"/>
    </location>
</feature>
<feature type="transmembrane region" description="Helical" evidence="4">
    <location>
        <begin position="92"/>
        <end position="113"/>
    </location>
</feature>
<feature type="transmembrane region" description="Helical" evidence="4">
    <location>
        <begin position="187"/>
        <end position="208"/>
    </location>
</feature>
<feature type="transmembrane region" description="Helical" evidence="4">
    <location>
        <begin position="385"/>
        <end position="412"/>
    </location>
</feature>
<dbReference type="PANTHER" id="PTHR11360">
    <property type="entry name" value="MONOCARBOXYLATE TRANSPORTER"/>
    <property type="match status" value="1"/>
</dbReference>
<dbReference type="Proteomes" id="UP001600888">
    <property type="component" value="Unassembled WGS sequence"/>
</dbReference>
<dbReference type="PANTHER" id="PTHR11360:SF177">
    <property type="entry name" value="RIBOFLAVIN TRANSPORTER MCH5"/>
    <property type="match status" value="1"/>
</dbReference>
<feature type="compositionally biased region" description="Basic and acidic residues" evidence="3">
    <location>
        <begin position="1"/>
        <end position="13"/>
    </location>
</feature>
<comment type="similarity">
    <text evidence="2">Belongs to the major facilitator superfamily. Monocarboxylate porter (TC 2.A.1.13) family.</text>
</comment>
<sequence>MAEPKGSLDHGHAPDPVAEKAPANDANNNNNHNNNNHNNNNGNNNYHDNSNSAHAIPPPLFVVPSNADQAPGRDTASSAGDSESYPEGGLRAWLVVLGAWLALLSSLGLMNTLATFQTYVMTNQLRDYDEGTVGWIFSIYTFVVFFGGLFIGPLFDKHGPRWLVLTGTVFVGASLMLFSISTELWHFILSFGVFCGLGCSLLFTPSLAAVGHFFQARRGLATGLASTGGSIGGIVFPLMLQSLFPRLGWGWSIRTLGFTVLAICGCANFLIRSRLPPALGASARPDFNIFRNSAFTLTTIGMFLLEFALFIPLTYISSYARSKGFSEAFSFQILPILNAASAFGRALPGYWGDQIGAFNINLIMIVMSIISCLAIWLPAGSYTAGLVLFAVTFGFASGSNVSITPVCIGLLCKTQNYGRYYATCYTVVSFACLVGVPIGGNILTSNGGDYWGVIVFTGLVYLGALISLYFAKVCKVGWKPWVIF</sequence>
<feature type="transmembrane region" description="Helical" evidence="4">
    <location>
        <begin position="359"/>
        <end position="379"/>
    </location>
</feature>
<dbReference type="InterPro" id="IPR020846">
    <property type="entry name" value="MFS_dom"/>
</dbReference>
<feature type="transmembrane region" description="Helical" evidence="4">
    <location>
        <begin position="424"/>
        <end position="444"/>
    </location>
</feature>
<feature type="transmembrane region" description="Helical" evidence="4">
    <location>
        <begin position="162"/>
        <end position="181"/>
    </location>
</feature>
<proteinExistence type="inferred from homology"/>
<dbReference type="EMBL" id="JBAWTH010000032">
    <property type="protein sequence ID" value="KAL2285129.1"/>
    <property type="molecule type" value="Genomic_DNA"/>
</dbReference>
<feature type="transmembrane region" description="Helical" evidence="4">
    <location>
        <begin position="220"/>
        <end position="239"/>
    </location>
</feature>
<keyword evidence="7" id="KW-1185">Reference proteome</keyword>
<accession>A0ABR4ERR6</accession>
<evidence type="ECO:0000256" key="1">
    <source>
        <dbReference type="ARBA" id="ARBA00004141"/>
    </source>
</evidence>
<feature type="transmembrane region" description="Helical" evidence="4">
    <location>
        <begin position="251"/>
        <end position="271"/>
    </location>
</feature>
<evidence type="ECO:0000256" key="2">
    <source>
        <dbReference type="ARBA" id="ARBA00006727"/>
    </source>
</evidence>
<dbReference type="InterPro" id="IPR036259">
    <property type="entry name" value="MFS_trans_sf"/>
</dbReference>
<organism evidence="6 7">
    <name type="scientific">Diaporthe vaccinii</name>
    <dbReference type="NCBI Taxonomy" id="105482"/>
    <lineage>
        <taxon>Eukaryota</taxon>
        <taxon>Fungi</taxon>
        <taxon>Dikarya</taxon>
        <taxon>Ascomycota</taxon>
        <taxon>Pezizomycotina</taxon>
        <taxon>Sordariomycetes</taxon>
        <taxon>Sordariomycetidae</taxon>
        <taxon>Diaporthales</taxon>
        <taxon>Diaporthaceae</taxon>
        <taxon>Diaporthe</taxon>
        <taxon>Diaporthe eres species complex</taxon>
    </lineage>
</organism>
<feature type="transmembrane region" description="Helical" evidence="4">
    <location>
        <begin position="328"/>
        <end position="347"/>
    </location>
</feature>
<dbReference type="InterPro" id="IPR050327">
    <property type="entry name" value="Proton-linked_MCT"/>
</dbReference>